<dbReference type="SUPFAM" id="SSF53335">
    <property type="entry name" value="S-adenosyl-L-methionine-dependent methyltransferases"/>
    <property type="match status" value="1"/>
</dbReference>
<dbReference type="PANTHER" id="PTHR43861">
    <property type="entry name" value="TRANS-ACONITATE 2-METHYLTRANSFERASE-RELATED"/>
    <property type="match status" value="1"/>
</dbReference>
<keyword evidence="1" id="KW-0808">Transferase</keyword>
<reference evidence="1 2" key="1">
    <citation type="submission" date="2023-06" db="EMBL/GenBank/DDBJ databases">
        <title>Altererythrobacter rubellus NBRC 112769 genome.</title>
        <authorList>
            <person name="Zhang K."/>
        </authorList>
    </citation>
    <scope>NUCLEOTIDE SEQUENCE [LARGE SCALE GENOMIC DNA]</scope>
    <source>
        <strain evidence="1 2">NBRC 112769</strain>
    </source>
</reference>
<sequence>MPRLTFDSAILDVGCGEGARLEKLAKLGFANLTGIDAFLPQAREGRRPLGITLIRGKLNSHDRKNDCITMHHSLEHAPDLKALLETARARLNPGGKIFVRLPLLQDEIWAKYGADWAQVDAPRHLYLFTPEAFVSLAGRAALKCIAHGTDTLGWSLAWSETCARDIPSNNLDGTANALPLTKQEISAFEEQAKALNARDKGDQGYFVLEPA</sequence>
<protein>
    <submittedName>
        <fullName evidence="1">Class I SAM-dependent methyltransferase</fullName>
        <ecNumber evidence="1">2.1.1.-</ecNumber>
    </submittedName>
</protein>
<dbReference type="Pfam" id="PF13489">
    <property type="entry name" value="Methyltransf_23"/>
    <property type="match status" value="1"/>
</dbReference>
<keyword evidence="2" id="KW-1185">Reference proteome</keyword>
<evidence type="ECO:0000313" key="2">
    <source>
        <dbReference type="Proteomes" id="UP001231445"/>
    </source>
</evidence>
<dbReference type="AlphaFoldDB" id="A0A9Y2F789"/>
<dbReference type="InterPro" id="IPR029063">
    <property type="entry name" value="SAM-dependent_MTases_sf"/>
</dbReference>
<organism evidence="1 2">
    <name type="scientific">Altererythrobacter rubellus</name>
    <dbReference type="NCBI Taxonomy" id="2173831"/>
    <lineage>
        <taxon>Bacteria</taxon>
        <taxon>Pseudomonadati</taxon>
        <taxon>Pseudomonadota</taxon>
        <taxon>Alphaproteobacteria</taxon>
        <taxon>Sphingomonadales</taxon>
        <taxon>Erythrobacteraceae</taxon>
        <taxon>Altererythrobacter</taxon>
    </lineage>
</organism>
<dbReference type="KEGG" id="arue:QQX03_10335"/>
<dbReference type="EC" id="2.1.1.-" evidence="1"/>
<evidence type="ECO:0000313" key="1">
    <source>
        <dbReference type="EMBL" id="WIW96702.1"/>
    </source>
</evidence>
<proteinExistence type="predicted"/>
<dbReference type="EMBL" id="CP127221">
    <property type="protein sequence ID" value="WIW96702.1"/>
    <property type="molecule type" value="Genomic_DNA"/>
</dbReference>
<dbReference type="GO" id="GO:0032259">
    <property type="term" value="P:methylation"/>
    <property type="evidence" value="ECO:0007669"/>
    <property type="project" value="UniProtKB-KW"/>
</dbReference>
<name>A0A9Y2F789_9SPHN</name>
<dbReference type="Proteomes" id="UP001231445">
    <property type="component" value="Chromosome"/>
</dbReference>
<keyword evidence="1" id="KW-0489">Methyltransferase</keyword>
<dbReference type="GO" id="GO:0008168">
    <property type="term" value="F:methyltransferase activity"/>
    <property type="evidence" value="ECO:0007669"/>
    <property type="project" value="UniProtKB-KW"/>
</dbReference>
<gene>
    <name evidence="1" type="ORF">QQX03_10335</name>
</gene>
<dbReference type="Gene3D" id="3.40.50.150">
    <property type="entry name" value="Vaccinia Virus protein VP39"/>
    <property type="match status" value="1"/>
</dbReference>
<dbReference type="CDD" id="cd02440">
    <property type="entry name" value="AdoMet_MTases"/>
    <property type="match status" value="1"/>
</dbReference>
<accession>A0A9Y2F789</accession>